<evidence type="ECO:0000256" key="2">
    <source>
        <dbReference type="SAM" id="Phobius"/>
    </source>
</evidence>
<proteinExistence type="inferred from homology"/>
<feature type="transmembrane region" description="Helical" evidence="2">
    <location>
        <begin position="35"/>
        <end position="56"/>
    </location>
</feature>
<accession>A0ABR4XS91</accession>
<evidence type="ECO:0000313" key="4">
    <source>
        <dbReference type="EMBL" id="KGO32270.1"/>
    </source>
</evidence>
<evidence type="ECO:0000256" key="1">
    <source>
        <dbReference type="ARBA" id="ARBA00006464"/>
    </source>
</evidence>
<keyword evidence="4" id="KW-0808">Transferase</keyword>
<reference evidence="4 5" key="1">
    <citation type="journal article" date="2014" name="Antonie Van Leeuwenhoek">
        <title>Oenococcus alcoholitolerans sp. nov., a lactic acid bacteria isolated from cachaca and ethanol fermentation processes.</title>
        <authorList>
            <person name="Badotti F."/>
            <person name="Moreira A.P."/>
            <person name="Tonon L.A."/>
            <person name="de Lucena B.T."/>
            <person name="Gomes Fde C."/>
            <person name="Kruger R."/>
            <person name="Thompson C.C."/>
            <person name="de Morais M.A.Jr."/>
            <person name="Rosa C.A."/>
            <person name="Thompson F.L."/>
        </authorList>
    </citation>
    <scope>NUCLEOTIDE SEQUENCE [LARGE SCALE GENOMIC DNA]</scope>
    <source>
        <strain evidence="4 5">UFRJ-M7.2.18</strain>
    </source>
</reference>
<keyword evidence="2" id="KW-1133">Transmembrane helix</keyword>
<comment type="similarity">
    <text evidence="1">Belongs to the bacterial sugar transferase family.</text>
</comment>
<keyword evidence="2" id="KW-0472">Membrane</keyword>
<dbReference type="PANTHER" id="PTHR30576">
    <property type="entry name" value="COLANIC BIOSYNTHESIS UDP-GLUCOSE LIPID CARRIER TRANSFERASE"/>
    <property type="match status" value="1"/>
</dbReference>
<comment type="caution">
    <text evidence="4">The sequence shown here is derived from an EMBL/GenBank/DDBJ whole genome shotgun (WGS) entry which is preliminary data.</text>
</comment>
<protein>
    <submittedName>
        <fullName evidence="4">Sugar transferase</fullName>
    </submittedName>
</protein>
<dbReference type="GO" id="GO:0016740">
    <property type="term" value="F:transferase activity"/>
    <property type="evidence" value="ECO:0007669"/>
    <property type="project" value="UniProtKB-KW"/>
</dbReference>
<gene>
    <name evidence="4" type="ORF">Q757_02000</name>
</gene>
<feature type="domain" description="Bacterial sugar transferase" evidence="3">
    <location>
        <begin position="30"/>
        <end position="216"/>
    </location>
</feature>
<keyword evidence="5" id="KW-1185">Reference proteome</keyword>
<sequence length="227" mass="25923">MNIGKSQDQDEKIQEIIEFPEKSLFYYAGKRSFDIVGGFVGLVISFLPIAILVILIKRDGGPAFFVQERIGLNGKPFKMYKLRSMVVNADELKDKLLDRNEIHGGMFKMKEDPRVTKVGRIIRHYSLDELPQFLNVLKGEMSLIGPRPCLPRELAKYSEYDKNRLLAKPGISGLWQVSGRSNLEFKDMIELDLKYIRERSLIKDLKICLRTIWIVVSKNSGGLLTSG</sequence>
<dbReference type="Pfam" id="PF02397">
    <property type="entry name" value="Bac_transf"/>
    <property type="match status" value="1"/>
</dbReference>
<dbReference type="PANTHER" id="PTHR30576:SF10">
    <property type="entry name" value="SLL5057 PROTEIN"/>
    <property type="match status" value="1"/>
</dbReference>
<evidence type="ECO:0000259" key="3">
    <source>
        <dbReference type="Pfam" id="PF02397"/>
    </source>
</evidence>
<evidence type="ECO:0000313" key="5">
    <source>
        <dbReference type="Proteomes" id="UP000030023"/>
    </source>
</evidence>
<organism evidence="4 5">
    <name type="scientific">Oenococcus alcoholitolerans</name>
    <dbReference type="NCBI Taxonomy" id="931074"/>
    <lineage>
        <taxon>Bacteria</taxon>
        <taxon>Bacillati</taxon>
        <taxon>Bacillota</taxon>
        <taxon>Bacilli</taxon>
        <taxon>Lactobacillales</taxon>
        <taxon>Lactobacillaceae</taxon>
        <taxon>Oenococcus</taxon>
    </lineage>
</organism>
<keyword evidence="2" id="KW-0812">Transmembrane</keyword>
<dbReference type="InterPro" id="IPR003362">
    <property type="entry name" value="Bact_transf"/>
</dbReference>
<dbReference type="EMBL" id="AXCV01000051">
    <property type="protein sequence ID" value="KGO32270.1"/>
    <property type="molecule type" value="Genomic_DNA"/>
</dbReference>
<name>A0ABR4XS91_9LACO</name>
<dbReference type="Proteomes" id="UP000030023">
    <property type="component" value="Unassembled WGS sequence"/>
</dbReference>